<keyword evidence="4" id="KW-1185">Reference proteome</keyword>
<organism evidence="3 4">
    <name type="scientific">Sphingomonas zeae</name>
    <dbReference type="NCBI Taxonomy" id="1646122"/>
    <lineage>
        <taxon>Bacteria</taxon>
        <taxon>Pseudomonadati</taxon>
        <taxon>Pseudomonadota</taxon>
        <taxon>Alphaproteobacteria</taxon>
        <taxon>Sphingomonadales</taxon>
        <taxon>Sphingomonadaceae</taxon>
        <taxon>Sphingomonas</taxon>
    </lineage>
</organism>
<evidence type="ECO:0000313" key="4">
    <source>
        <dbReference type="Proteomes" id="UP000536441"/>
    </source>
</evidence>
<dbReference type="InterPro" id="IPR011335">
    <property type="entry name" value="Restrct_endonuc-II-like"/>
</dbReference>
<feature type="compositionally biased region" description="Gly residues" evidence="1">
    <location>
        <begin position="20"/>
        <end position="29"/>
    </location>
</feature>
<evidence type="ECO:0000256" key="1">
    <source>
        <dbReference type="SAM" id="MobiDB-lite"/>
    </source>
</evidence>
<feature type="compositionally biased region" description="Basic and acidic residues" evidence="1">
    <location>
        <begin position="44"/>
        <end position="66"/>
    </location>
</feature>
<protein>
    <submittedName>
        <fullName evidence="3">DUF559 domain-containing protein</fullName>
    </submittedName>
</protein>
<feature type="region of interest" description="Disordered" evidence="1">
    <location>
        <begin position="1"/>
        <end position="66"/>
    </location>
</feature>
<dbReference type="SUPFAM" id="SSF52980">
    <property type="entry name" value="Restriction endonuclease-like"/>
    <property type="match status" value="1"/>
</dbReference>
<accession>A0A7Y6B272</accession>
<dbReference type="PANTHER" id="PTHR38590">
    <property type="entry name" value="BLL0828 PROTEIN"/>
    <property type="match status" value="1"/>
</dbReference>
<dbReference type="Gene3D" id="3.40.960.10">
    <property type="entry name" value="VSR Endonuclease"/>
    <property type="match status" value="1"/>
</dbReference>
<dbReference type="CDD" id="cd01038">
    <property type="entry name" value="Endonuclease_DUF559"/>
    <property type="match status" value="1"/>
</dbReference>
<gene>
    <name evidence="3" type="ORF">HP438_03685</name>
</gene>
<evidence type="ECO:0000313" key="3">
    <source>
        <dbReference type="EMBL" id="NUU46079.1"/>
    </source>
</evidence>
<sequence>MDRSDRERGPLPQPLPPAGGELGTPGGEGCPPPRAHPLPQAGGDRGEGSRPFREDRPTRKARELRLNPTDAERRLWRALSRRQVAGVRFNRQVPVGPYIADFAARSEKLIVEVDGGQHDERAAYDEARTRYLEAQGWRVIRFWNNDVLRNLEGVVHTIERTLAEKPSPQSPPACGRGSALGNGNPD</sequence>
<dbReference type="Proteomes" id="UP000536441">
    <property type="component" value="Unassembled WGS sequence"/>
</dbReference>
<feature type="domain" description="DUF559" evidence="2">
    <location>
        <begin position="58"/>
        <end position="162"/>
    </location>
</feature>
<feature type="region of interest" description="Disordered" evidence="1">
    <location>
        <begin position="163"/>
        <end position="186"/>
    </location>
</feature>
<reference evidence="3 4" key="1">
    <citation type="submission" date="2020-05" db="EMBL/GenBank/DDBJ databases">
        <title>Genome Sequencing of Type Strains.</title>
        <authorList>
            <person name="Lemaire J.F."/>
            <person name="Inderbitzin P."/>
            <person name="Gregorio O.A."/>
            <person name="Collins S.B."/>
            <person name="Wespe N."/>
            <person name="Knight-Connoni V."/>
        </authorList>
    </citation>
    <scope>NUCLEOTIDE SEQUENCE [LARGE SCALE GENOMIC DNA]</scope>
    <source>
        <strain evidence="3 4">DSM 100049</strain>
    </source>
</reference>
<dbReference type="InterPro" id="IPR047216">
    <property type="entry name" value="Endonuclease_DUF559_bact"/>
</dbReference>
<dbReference type="PANTHER" id="PTHR38590:SF1">
    <property type="entry name" value="BLL0828 PROTEIN"/>
    <property type="match status" value="1"/>
</dbReference>
<dbReference type="Pfam" id="PF04480">
    <property type="entry name" value="DUF559"/>
    <property type="match status" value="1"/>
</dbReference>
<name>A0A7Y6B272_9SPHN</name>
<dbReference type="InterPro" id="IPR007569">
    <property type="entry name" value="DUF559"/>
</dbReference>
<dbReference type="RefSeq" id="WP_175310860.1">
    <property type="nucleotide sequence ID" value="NZ_JABMCH010000052.1"/>
</dbReference>
<proteinExistence type="predicted"/>
<dbReference type="AlphaFoldDB" id="A0A7Y6B272"/>
<dbReference type="EMBL" id="JABMCH010000052">
    <property type="protein sequence ID" value="NUU46079.1"/>
    <property type="molecule type" value="Genomic_DNA"/>
</dbReference>
<comment type="caution">
    <text evidence="3">The sequence shown here is derived from an EMBL/GenBank/DDBJ whole genome shotgun (WGS) entry which is preliminary data.</text>
</comment>
<evidence type="ECO:0000259" key="2">
    <source>
        <dbReference type="Pfam" id="PF04480"/>
    </source>
</evidence>